<evidence type="ECO:0000313" key="2">
    <source>
        <dbReference type="Proteomes" id="UP001179952"/>
    </source>
</evidence>
<name>A0AAV9AG63_ACOGR</name>
<dbReference type="AlphaFoldDB" id="A0AAV9AG63"/>
<evidence type="ECO:0000313" key="1">
    <source>
        <dbReference type="EMBL" id="KAK1263148.1"/>
    </source>
</evidence>
<dbReference type="Proteomes" id="UP001179952">
    <property type="component" value="Unassembled WGS sequence"/>
</dbReference>
<gene>
    <name evidence="1" type="ORF">QJS04_geneDACA009433</name>
</gene>
<dbReference type="EMBL" id="JAUJYN010000009">
    <property type="protein sequence ID" value="KAK1263148.1"/>
    <property type="molecule type" value="Genomic_DNA"/>
</dbReference>
<protein>
    <submittedName>
        <fullName evidence="1">Uncharacterized protein</fullName>
    </submittedName>
</protein>
<reference evidence="1" key="2">
    <citation type="submission" date="2023-06" db="EMBL/GenBank/DDBJ databases">
        <authorList>
            <person name="Ma L."/>
            <person name="Liu K.-W."/>
            <person name="Li Z."/>
            <person name="Hsiao Y.-Y."/>
            <person name="Qi Y."/>
            <person name="Fu T."/>
            <person name="Tang G."/>
            <person name="Zhang D."/>
            <person name="Sun W.-H."/>
            <person name="Liu D.-K."/>
            <person name="Li Y."/>
            <person name="Chen G.-Z."/>
            <person name="Liu X.-D."/>
            <person name="Liao X.-Y."/>
            <person name="Jiang Y.-T."/>
            <person name="Yu X."/>
            <person name="Hao Y."/>
            <person name="Huang J."/>
            <person name="Zhao X.-W."/>
            <person name="Ke S."/>
            <person name="Chen Y.-Y."/>
            <person name="Wu W.-L."/>
            <person name="Hsu J.-L."/>
            <person name="Lin Y.-F."/>
            <person name="Huang M.-D."/>
            <person name="Li C.-Y."/>
            <person name="Huang L."/>
            <person name="Wang Z.-W."/>
            <person name="Zhao X."/>
            <person name="Zhong W.-Y."/>
            <person name="Peng D.-H."/>
            <person name="Ahmad S."/>
            <person name="Lan S."/>
            <person name="Zhang J.-S."/>
            <person name="Tsai W.-C."/>
            <person name="Van De Peer Y."/>
            <person name="Liu Z.-J."/>
        </authorList>
    </citation>
    <scope>NUCLEOTIDE SEQUENCE</scope>
    <source>
        <strain evidence="1">SCP</strain>
        <tissue evidence="1">Leaves</tissue>
    </source>
</reference>
<keyword evidence="2" id="KW-1185">Reference proteome</keyword>
<organism evidence="1 2">
    <name type="scientific">Acorus gramineus</name>
    <name type="common">Dwarf sweet flag</name>
    <dbReference type="NCBI Taxonomy" id="55184"/>
    <lineage>
        <taxon>Eukaryota</taxon>
        <taxon>Viridiplantae</taxon>
        <taxon>Streptophyta</taxon>
        <taxon>Embryophyta</taxon>
        <taxon>Tracheophyta</taxon>
        <taxon>Spermatophyta</taxon>
        <taxon>Magnoliopsida</taxon>
        <taxon>Liliopsida</taxon>
        <taxon>Acoraceae</taxon>
        <taxon>Acorus</taxon>
    </lineage>
</organism>
<comment type="caution">
    <text evidence="1">The sequence shown here is derived from an EMBL/GenBank/DDBJ whole genome shotgun (WGS) entry which is preliminary data.</text>
</comment>
<sequence>MQGCMELSVVEEAYLFRCAMMIPICCGSKIHREADVQRRSGCKVRSDTRRHVGESREAWVRSLYIRRWNSATRSKAF</sequence>
<proteinExistence type="predicted"/>
<reference evidence="1" key="1">
    <citation type="journal article" date="2023" name="Nat. Commun.">
        <title>Diploid and tetraploid genomes of Acorus and the evolution of monocots.</title>
        <authorList>
            <person name="Ma L."/>
            <person name="Liu K.W."/>
            <person name="Li Z."/>
            <person name="Hsiao Y.Y."/>
            <person name="Qi Y."/>
            <person name="Fu T."/>
            <person name="Tang G.D."/>
            <person name="Zhang D."/>
            <person name="Sun W.H."/>
            <person name="Liu D.K."/>
            <person name="Li Y."/>
            <person name="Chen G.Z."/>
            <person name="Liu X.D."/>
            <person name="Liao X.Y."/>
            <person name="Jiang Y.T."/>
            <person name="Yu X."/>
            <person name="Hao Y."/>
            <person name="Huang J."/>
            <person name="Zhao X.W."/>
            <person name="Ke S."/>
            <person name="Chen Y.Y."/>
            <person name="Wu W.L."/>
            <person name="Hsu J.L."/>
            <person name="Lin Y.F."/>
            <person name="Huang M.D."/>
            <person name="Li C.Y."/>
            <person name="Huang L."/>
            <person name="Wang Z.W."/>
            <person name="Zhao X."/>
            <person name="Zhong W.Y."/>
            <person name="Peng D.H."/>
            <person name="Ahmad S."/>
            <person name="Lan S."/>
            <person name="Zhang J.S."/>
            <person name="Tsai W.C."/>
            <person name="Van de Peer Y."/>
            <person name="Liu Z.J."/>
        </authorList>
    </citation>
    <scope>NUCLEOTIDE SEQUENCE</scope>
    <source>
        <strain evidence="1">SCP</strain>
    </source>
</reference>
<accession>A0AAV9AG63</accession>